<dbReference type="SMART" id="SM00563">
    <property type="entry name" value="PlsC"/>
    <property type="match status" value="1"/>
</dbReference>
<keyword evidence="3" id="KW-0472">Membrane</keyword>
<keyword evidence="3" id="KW-0812">Transmembrane</keyword>
<dbReference type="Pfam" id="PF01553">
    <property type="entry name" value="Acyltransferase"/>
    <property type="match status" value="1"/>
</dbReference>
<organism evidence="5 6">
    <name type="scientific">Candidatus Phytoplasma citri</name>
    <dbReference type="NCBI Taxonomy" id="180978"/>
    <lineage>
        <taxon>Bacteria</taxon>
        <taxon>Bacillati</taxon>
        <taxon>Mycoplasmatota</taxon>
        <taxon>Mollicutes</taxon>
        <taxon>Acholeplasmatales</taxon>
        <taxon>Acholeplasmataceae</taxon>
        <taxon>Candidatus Phytoplasma</taxon>
        <taxon>16SrII (Peanut WB group)</taxon>
    </lineage>
</organism>
<dbReference type="GO" id="GO:0003841">
    <property type="term" value="F:1-acylglycerol-3-phosphate O-acyltransferase activity"/>
    <property type="evidence" value="ECO:0007669"/>
    <property type="project" value="TreeGrafter"/>
</dbReference>
<dbReference type="PANTHER" id="PTHR10434:SF66">
    <property type="entry name" value="PHOSPHOLIPID_GLYCEROL ACYLTRANSFERASE DOMAIN-CONTAINING PROTEIN"/>
    <property type="match status" value="1"/>
</dbReference>
<proteinExistence type="predicted"/>
<dbReference type="EMBL" id="MWKN01000038">
    <property type="protein sequence ID" value="OOP59105.1"/>
    <property type="molecule type" value="Genomic_DNA"/>
</dbReference>
<keyword evidence="2 5" id="KW-0012">Acyltransferase</keyword>
<feature type="domain" description="Phospholipid/glycerol acyltransferase" evidence="4">
    <location>
        <begin position="97"/>
        <end position="217"/>
    </location>
</feature>
<reference evidence="5 6" key="1">
    <citation type="submission" date="2017-02" db="EMBL/GenBank/DDBJ databases">
        <title>A draft genome of 'Candidatus Phytoplasma aurantifolia' the agent of the witches-broom disease of lime.</title>
        <authorList>
            <person name="Foissac X."/>
            <person name="Carle P."/>
        </authorList>
    </citation>
    <scope>NUCLEOTIDE SEQUENCE [LARGE SCALE GENOMIC DNA]</scope>
    <source>
        <strain evidence="5 6">WBDL</strain>
    </source>
</reference>
<keyword evidence="1 5" id="KW-0808">Transferase</keyword>
<dbReference type="GO" id="GO:0006654">
    <property type="term" value="P:phosphatidic acid biosynthetic process"/>
    <property type="evidence" value="ECO:0007669"/>
    <property type="project" value="TreeGrafter"/>
</dbReference>
<name>A0A1S9M1D3_9MOLU</name>
<sequence>MFSFIFIIIFLSCWYYFIMIFSIKIIGILIGFICAILISWLINLLLLFLSLGYIKNKSINNIYHLKIVQSFSKLIVRFFCIKVSVYNYHLIPLDNRLVVYTNHKSNFDPFIIASIFPRPITFTPKDELYNNFWYGWFLRFCFDATHCIKINRNNSRDNLKSLEKAKEIIQNKLAVLVFPEGGIINPISDNINRSLDGAYKISIQNQADILPITCKGIHNMRHKCWFRRKKVEIFIHHHLSYSDYKEKKTSQINHEVTNIINSLL</sequence>
<feature type="transmembrane region" description="Helical" evidence="3">
    <location>
        <begin position="5"/>
        <end position="23"/>
    </location>
</feature>
<comment type="caution">
    <text evidence="5">The sequence shown here is derived from an EMBL/GenBank/DDBJ whole genome shotgun (WGS) entry which is preliminary data.</text>
</comment>
<evidence type="ECO:0000313" key="6">
    <source>
        <dbReference type="Proteomes" id="UP000189722"/>
    </source>
</evidence>
<keyword evidence="3" id="KW-1133">Transmembrane helix</keyword>
<dbReference type="STRING" id="180978.B2G44_01195"/>
<evidence type="ECO:0000259" key="4">
    <source>
        <dbReference type="SMART" id="SM00563"/>
    </source>
</evidence>
<evidence type="ECO:0000256" key="3">
    <source>
        <dbReference type="SAM" id="Phobius"/>
    </source>
</evidence>
<accession>A0A1S9M1D3</accession>
<dbReference type="PANTHER" id="PTHR10434">
    <property type="entry name" value="1-ACYL-SN-GLYCEROL-3-PHOSPHATE ACYLTRANSFERASE"/>
    <property type="match status" value="1"/>
</dbReference>
<dbReference type="CDD" id="cd07989">
    <property type="entry name" value="LPLAT_AGPAT-like"/>
    <property type="match status" value="1"/>
</dbReference>
<gene>
    <name evidence="5" type="ORF">B2G44_01195</name>
</gene>
<dbReference type="InterPro" id="IPR002123">
    <property type="entry name" value="Plipid/glycerol_acylTrfase"/>
</dbReference>
<dbReference type="AlphaFoldDB" id="A0A1S9M1D3"/>
<evidence type="ECO:0000256" key="2">
    <source>
        <dbReference type="ARBA" id="ARBA00023315"/>
    </source>
</evidence>
<dbReference type="OrthoDB" id="9803035at2"/>
<dbReference type="SUPFAM" id="SSF69593">
    <property type="entry name" value="Glycerol-3-phosphate (1)-acyltransferase"/>
    <property type="match status" value="1"/>
</dbReference>
<evidence type="ECO:0000313" key="5">
    <source>
        <dbReference type="EMBL" id="OOP59105.1"/>
    </source>
</evidence>
<evidence type="ECO:0000256" key="1">
    <source>
        <dbReference type="ARBA" id="ARBA00022679"/>
    </source>
</evidence>
<dbReference type="Proteomes" id="UP000189722">
    <property type="component" value="Unassembled WGS sequence"/>
</dbReference>
<feature type="transmembrane region" description="Helical" evidence="3">
    <location>
        <begin position="29"/>
        <end position="54"/>
    </location>
</feature>
<protein>
    <submittedName>
        <fullName evidence="5">1-acyl-sn-glycerol-3-phosphate acyltransferase</fullName>
    </submittedName>
</protein>